<evidence type="ECO:0000313" key="2">
    <source>
        <dbReference type="Proteomes" id="UP000507470"/>
    </source>
</evidence>
<accession>A0A6J8DVQ0</accession>
<dbReference type="AlphaFoldDB" id="A0A6J8DVQ0"/>
<keyword evidence="2" id="KW-1185">Reference proteome</keyword>
<evidence type="ECO:0000313" key="1">
    <source>
        <dbReference type="EMBL" id="CAC5412169.1"/>
    </source>
</evidence>
<dbReference type="PANTHER" id="PTHR15721">
    <property type="entry name" value="KIAA0586 PROTEIN"/>
    <property type="match status" value="1"/>
</dbReference>
<dbReference type="Proteomes" id="UP000507470">
    <property type="component" value="Unassembled WGS sequence"/>
</dbReference>
<dbReference type="GO" id="GO:0007224">
    <property type="term" value="P:smoothened signaling pathway"/>
    <property type="evidence" value="ECO:0007669"/>
    <property type="project" value="InterPro"/>
</dbReference>
<dbReference type="PANTHER" id="PTHR15721:SF2">
    <property type="entry name" value="PROTEIN TALPID3"/>
    <property type="match status" value="1"/>
</dbReference>
<dbReference type="EMBL" id="CACVKT020007990">
    <property type="protein sequence ID" value="CAC5412169.1"/>
    <property type="molecule type" value="Genomic_DNA"/>
</dbReference>
<reference evidence="1 2" key="1">
    <citation type="submission" date="2020-06" db="EMBL/GenBank/DDBJ databases">
        <authorList>
            <person name="Li R."/>
            <person name="Bekaert M."/>
        </authorList>
    </citation>
    <scope>NUCLEOTIDE SEQUENCE [LARGE SCALE GENOMIC DNA]</scope>
    <source>
        <strain evidence="2">wild</strain>
    </source>
</reference>
<gene>
    <name evidence="1" type="ORF">MCOR_45182</name>
</gene>
<sequence length="285" mass="32284">MFKNFLSDSRTVLGVLEKFYKVQELKTCSRTSFTGTKADIDDHLSKSPELRKAEKLVGDLSGINDDVKSLVHIDTEKDLLLGPSPLDLYLITSSLKNFSTPYKSVPELSFHHFNAPLLPGFNEAEQVLQDVSQARNCLEANLQSVLRSQQEYEVYTILENLHQKRSDPERAHLQQKIDKLVTKLRQQVEREITDDVVVAEIQKAHLPIYRIPPPPVVSSQIVQGREKFGTTKTVSERAEHGAKIIFGVGRRLPGNENKQDVVKPIKKVSVLLNRFKLASMEFIVQ</sequence>
<protein>
    <submittedName>
        <fullName evidence="1">Uncharacterized protein</fullName>
    </submittedName>
</protein>
<dbReference type="GO" id="GO:0005814">
    <property type="term" value="C:centriole"/>
    <property type="evidence" value="ECO:0007669"/>
    <property type="project" value="TreeGrafter"/>
</dbReference>
<organism evidence="1 2">
    <name type="scientific">Mytilus coruscus</name>
    <name type="common">Sea mussel</name>
    <dbReference type="NCBI Taxonomy" id="42192"/>
    <lineage>
        <taxon>Eukaryota</taxon>
        <taxon>Metazoa</taxon>
        <taxon>Spiralia</taxon>
        <taxon>Lophotrochozoa</taxon>
        <taxon>Mollusca</taxon>
        <taxon>Bivalvia</taxon>
        <taxon>Autobranchia</taxon>
        <taxon>Pteriomorphia</taxon>
        <taxon>Mytilida</taxon>
        <taxon>Mytiloidea</taxon>
        <taxon>Mytilidae</taxon>
        <taxon>Mytilinae</taxon>
        <taxon>Mytilus</taxon>
    </lineage>
</organism>
<proteinExistence type="predicted"/>
<dbReference type="Pfam" id="PF15324">
    <property type="entry name" value="TALPID3"/>
    <property type="match status" value="1"/>
</dbReference>
<dbReference type="InterPro" id="IPR029246">
    <property type="entry name" value="TALPID3"/>
</dbReference>
<dbReference type="GO" id="GO:0036064">
    <property type="term" value="C:ciliary basal body"/>
    <property type="evidence" value="ECO:0007669"/>
    <property type="project" value="TreeGrafter"/>
</dbReference>
<name>A0A6J8DVQ0_MYTCO</name>